<dbReference type="GO" id="GO:0099634">
    <property type="term" value="C:postsynaptic specialization membrane"/>
    <property type="evidence" value="ECO:0007669"/>
    <property type="project" value="GOC"/>
</dbReference>
<dbReference type="GO" id="GO:0005829">
    <property type="term" value="C:cytosol"/>
    <property type="evidence" value="ECO:0007669"/>
    <property type="project" value="TreeGrafter"/>
</dbReference>
<dbReference type="InterPro" id="IPR036425">
    <property type="entry name" value="MoaB/Mog-like_dom_sf"/>
</dbReference>
<dbReference type="GO" id="GO:0072579">
    <property type="term" value="P:glycine receptor clustering"/>
    <property type="evidence" value="ECO:0007669"/>
    <property type="project" value="TreeGrafter"/>
</dbReference>
<evidence type="ECO:0000313" key="7">
    <source>
        <dbReference type="Proteomes" id="UP000051574"/>
    </source>
</evidence>
<gene>
    <name evidence="6" type="ORF">AMK59_7880</name>
</gene>
<dbReference type="Gene3D" id="3.90.105.10">
    <property type="entry name" value="Molybdopterin biosynthesis moea protein, domain 2"/>
    <property type="match status" value="1"/>
</dbReference>
<dbReference type="InterPro" id="IPR008284">
    <property type="entry name" value="MoCF_biosynth_CS"/>
</dbReference>
<dbReference type="NCBIfam" id="TIGR00177">
    <property type="entry name" value="molyb_syn"/>
    <property type="match status" value="1"/>
</dbReference>
<evidence type="ECO:0000259" key="5">
    <source>
        <dbReference type="SMART" id="SM00852"/>
    </source>
</evidence>
<dbReference type="Gene3D" id="3.40.980.10">
    <property type="entry name" value="MoaB/Mog-like domain"/>
    <property type="match status" value="1"/>
</dbReference>
<comment type="function">
    <text evidence="4">Catalyzes two steps in the biosynthesis of the molybdenum cofactor. In the first step, molybdopterin is adenylated. Subsequently, molybdate is inserted into adenylated molybdopterin and AMP is released.</text>
</comment>
<reference evidence="6 7" key="1">
    <citation type="submission" date="2015-09" db="EMBL/GenBank/DDBJ databases">
        <title>Draft genome of the scarab beetle Oryctes borbonicus.</title>
        <authorList>
            <person name="Meyer J.M."/>
            <person name="Markov G.V."/>
            <person name="Baskaran P."/>
            <person name="Herrmann M."/>
            <person name="Sommer R.J."/>
            <person name="Roedelsperger C."/>
        </authorList>
    </citation>
    <scope>NUCLEOTIDE SEQUENCE [LARGE SCALE GENOMIC DNA]</scope>
    <source>
        <strain evidence="6">OB123</strain>
        <tissue evidence="6">Whole animal</tissue>
    </source>
</reference>
<evidence type="ECO:0000256" key="4">
    <source>
        <dbReference type="RuleBase" id="RU365090"/>
    </source>
</evidence>
<dbReference type="OrthoDB" id="4349954at2759"/>
<keyword evidence="4" id="KW-0500">Molybdenum</keyword>
<dbReference type="GO" id="GO:0098970">
    <property type="term" value="P:postsynaptic neurotransmitter receptor diffusion trapping"/>
    <property type="evidence" value="ECO:0007669"/>
    <property type="project" value="TreeGrafter"/>
</dbReference>
<keyword evidence="7" id="KW-1185">Reference proteome</keyword>
<accession>A0A0T6AWA4</accession>
<keyword evidence="4" id="KW-0808">Transferase</keyword>
<comment type="catalytic activity">
    <reaction evidence="4">
        <text>adenylyl-molybdopterin + molybdate = Mo-molybdopterin + AMP + H(+)</text>
        <dbReference type="Rhea" id="RHEA:35047"/>
        <dbReference type="ChEBI" id="CHEBI:15378"/>
        <dbReference type="ChEBI" id="CHEBI:36264"/>
        <dbReference type="ChEBI" id="CHEBI:62727"/>
        <dbReference type="ChEBI" id="CHEBI:71302"/>
        <dbReference type="ChEBI" id="CHEBI:456215"/>
    </reaction>
</comment>
<comment type="catalytic activity">
    <reaction evidence="4">
        <text>molybdopterin + ATP + H(+) = adenylyl-molybdopterin + diphosphate</text>
        <dbReference type="Rhea" id="RHEA:31331"/>
        <dbReference type="ChEBI" id="CHEBI:15378"/>
        <dbReference type="ChEBI" id="CHEBI:30616"/>
        <dbReference type="ChEBI" id="CHEBI:33019"/>
        <dbReference type="ChEBI" id="CHEBI:58698"/>
        <dbReference type="ChEBI" id="CHEBI:62727"/>
    </reaction>
</comment>
<keyword evidence="4" id="KW-0479">Metal-binding</keyword>
<dbReference type="InterPro" id="IPR001453">
    <property type="entry name" value="MoaB/Mog_dom"/>
</dbReference>
<dbReference type="Pfam" id="PF00994">
    <property type="entry name" value="MoCF_biosynth"/>
    <property type="match status" value="1"/>
</dbReference>
<feature type="non-terminal residue" evidence="6">
    <location>
        <position position="1"/>
    </location>
</feature>
<feature type="domain" description="MoaB/Mog" evidence="5">
    <location>
        <begin position="31"/>
        <end position="174"/>
    </location>
</feature>
<comment type="similarity">
    <text evidence="1">In the N-terminal section; belongs to the MoaB/Mog family.</text>
</comment>
<comment type="caution">
    <text evidence="6">The sequence shown here is derived from an EMBL/GenBank/DDBJ whole genome shotgun (WGS) entry which is preliminary data.</text>
</comment>
<keyword evidence="4" id="KW-0460">Magnesium</keyword>
<dbReference type="EMBL" id="LJIG01022661">
    <property type="protein sequence ID" value="KRT79382.1"/>
    <property type="molecule type" value="Genomic_DNA"/>
</dbReference>
<name>A0A0T6AWA4_9SCAR</name>
<dbReference type="GO" id="GO:0005524">
    <property type="term" value="F:ATP binding"/>
    <property type="evidence" value="ECO:0007669"/>
    <property type="project" value="UniProtKB-UniRule"/>
</dbReference>
<dbReference type="GO" id="GO:0006777">
    <property type="term" value="P:Mo-molybdopterin cofactor biosynthetic process"/>
    <property type="evidence" value="ECO:0007669"/>
    <property type="project" value="UniProtKB-UniRule"/>
</dbReference>
<dbReference type="SMART" id="SM00852">
    <property type="entry name" value="MoCF_biosynth"/>
    <property type="match status" value="1"/>
</dbReference>
<dbReference type="SUPFAM" id="SSF53218">
    <property type="entry name" value="Molybdenum cofactor biosynthesis proteins"/>
    <property type="match status" value="1"/>
</dbReference>
<dbReference type="Gene3D" id="2.40.340.10">
    <property type="entry name" value="MoeA, C-terminal, domain IV"/>
    <property type="match status" value="1"/>
</dbReference>
<dbReference type="GO" id="GO:0097112">
    <property type="term" value="P:gamma-aminobutyric acid receptor clustering"/>
    <property type="evidence" value="ECO:0007669"/>
    <property type="project" value="TreeGrafter"/>
</dbReference>
<dbReference type="PROSITE" id="PS01079">
    <property type="entry name" value="MOCF_BIOSYNTHESIS_2"/>
    <property type="match status" value="1"/>
</dbReference>
<sequence length="213" mass="23829">SKFQKIKASHIGVLATIGKTTITVFKRPSIGVLSTGNELQRHDEKLRSGHIRDSNKLTLLNLLIEYGYTGRDCGIARDEPNSVKEALERALEQNDVLITSGGVSMSEFDLIKEVLLEDFGATIHFGRLNMKPGKPTTFATCTYKNNKKIVFGLPGNPVSANVTSLLFVIPAIRFLENQKPYESPRISVVMGEDVKLDPRPEYRRTRLEKENKN</sequence>
<dbReference type="AlphaFoldDB" id="A0A0T6AWA4"/>
<comment type="pathway">
    <text evidence="4">Cofactor biosynthesis; molybdopterin biosynthesis.</text>
</comment>
<evidence type="ECO:0000313" key="6">
    <source>
        <dbReference type="EMBL" id="KRT79382.1"/>
    </source>
</evidence>
<dbReference type="InterPro" id="IPR036688">
    <property type="entry name" value="MoeA_C_domain_IV_sf"/>
</dbReference>
<dbReference type="Proteomes" id="UP000051574">
    <property type="component" value="Unassembled WGS sequence"/>
</dbReference>
<dbReference type="UniPathway" id="UPA00344"/>
<proteinExistence type="inferred from homology"/>
<keyword evidence="3 4" id="KW-0501">Molybdenum cofactor biosynthesis</keyword>
<dbReference type="GO" id="GO:0030425">
    <property type="term" value="C:dendrite"/>
    <property type="evidence" value="ECO:0007669"/>
    <property type="project" value="TreeGrafter"/>
</dbReference>
<comment type="similarity">
    <text evidence="4">Belongs to the MoeA family.</text>
</comment>
<evidence type="ECO:0000256" key="2">
    <source>
        <dbReference type="ARBA" id="ARBA00013269"/>
    </source>
</evidence>
<feature type="non-terminal residue" evidence="6">
    <location>
        <position position="213"/>
    </location>
</feature>
<dbReference type="InterPro" id="IPR038987">
    <property type="entry name" value="MoeA-like"/>
</dbReference>
<dbReference type="EC" id="2.10.1.1" evidence="2"/>
<evidence type="ECO:0000256" key="3">
    <source>
        <dbReference type="ARBA" id="ARBA00023150"/>
    </source>
</evidence>
<dbReference type="PANTHER" id="PTHR10192">
    <property type="entry name" value="MOLYBDOPTERIN BIOSYNTHESIS PROTEIN"/>
    <property type="match status" value="1"/>
</dbReference>
<comment type="cofactor">
    <cofactor evidence="4">
        <name>Mg(2+)</name>
        <dbReference type="ChEBI" id="CHEBI:18420"/>
    </cofactor>
</comment>
<dbReference type="GO" id="GO:0007529">
    <property type="term" value="P:establishment of synaptic specificity at neuromuscular junction"/>
    <property type="evidence" value="ECO:0007669"/>
    <property type="project" value="TreeGrafter"/>
</dbReference>
<dbReference type="CDD" id="cd00887">
    <property type="entry name" value="MoeA"/>
    <property type="match status" value="1"/>
</dbReference>
<dbReference type="GO" id="GO:0061599">
    <property type="term" value="F:molybdopterin molybdotransferase activity"/>
    <property type="evidence" value="ECO:0007669"/>
    <property type="project" value="UniProtKB-UniRule"/>
</dbReference>
<evidence type="ECO:0000256" key="1">
    <source>
        <dbReference type="ARBA" id="ARBA00007589"/>
    </source>
</evidence>
<dbReference type="GO" id="GO:0046872">
    <property type="term" value="F:metal ion binding"/>
    <property type="evidence" value="ECO:0007669"/>
    <property type="project" value="UniProtKB-UniRule"/>
</dbReference>
<dbReference type="PANTHER" id="PTHR10192:SF5">
    <property type="entry name" value="GEPHYRIN"/>
    <property type="match status" value="1"/>
</dbReference>
<dbReference type="GO" id="GO:0061598">
    <property type="term" value="F:molybdopterin adenylyltransferase activity"/>
    <property type="evidence" value="ECO:0007669"/>
    <property type="project" value="UniProtKB-UniRule"/>
</dbReference>
<protein>
    <recommendedName>
        <fullName evidence="2">molybdopterin molybdotransferase</fullName>
        <ecNumber evidence="2">2.10.1.1</ecNumber>
    </recommendedName>
</protein>
<organism evidence="6 7">
    <name type="scientific">Oryctes borbonicus</name>
    <dbReference type="NCBI Taxonomy" id="1629725"/>
    <lineage>
        <taxon>Eukaryota</taxon>
        <taxon>Metazoa</taxon>
        <taxon>Ecdysozoa</taxon>
        <taxon>Arthropoda</taxon>
        <taxon>Hexapoda</taxon>
        <taxon>Insecta</taxon>
        <taxon>Pterygota</taxon>
        <taxon>Neoptera</taxon>
        <taxon>Endopterygota</taxon>
        <taxon>Coleoptera</taxon>
        <taxon>Polyphaga</taxon>
        <taxon>Scarabaeiformia</taxon>
        <taxon>Scarabaeidae</taxon>
        <taxon>Dynastinae</taxon>
        <taxon>Oryctes</taxon>
    </lineage>
</organism>
<dbReference type="FunFam" id="3.40.980.10:FF:000001">
    <property type="entry name" value="Molybdopterin molybdenumtransferase"/>
    <property type="match status" value="1"/>
</dbReference>